<keyword evidence="1" id="KW-1133">Transmembrane helix</keyword>
<keyword evidence="1" id="KW-0812">Transmembrane</keyword>
<dbReference type="EMBL" id="JANEYG010000156">
    <property type="protein sequence ID" value="KAJ8911910.1"/>
    <property type="molecule type" value="Genomic_DNA"/>
</dbReference>
<reference evidence="2 3" key="1">
    <citation type="journal article" date="2023" name="Insect Mol. Biol.">
        <title>Genome sequencing provides insights into the evolution of gene families encoding plant cell wall-degrading enzymes in longhorned beetles.</title>
        <authorList>
            <person name="Shin N.R."/>
            <person name="Okamura Y."/>
            <person name="Kirsch R."/>
            <person name="Pauchet Y."/>
        </authorList>
    </citation>
    <scope>NUCLEOTIDE SEQUENCE [LARGE SCALE GENOMIC DNA]</scope>
    <source>
        <strain evidence="2">EAD_L_NR</strain>
    </source>
</reference>
<protein>
    <submittedName>
        <fullName evidence="2">Uncharacterized protein</fullName>
    </submittedName>
</protein>
<proteinExistence type="predicted"/>
<dbReference type="AlphaFoldDB" id="A0AAV8VCM7"/>
<organism evidence="2 3">
    <name type="scientific">Exocentrus adspersus</name>
    <dbReference type="NCBI Taxonomy" id="1586481"/>
    <lineage>
        <taxon>Eukaryota</taxon>
        <taxon>Metazoa</taxon>
        <taxon>Ecdysozoa</taxon>
        <taxon>Arthropoda</taxon>
        <taxon>Hexapoda</taxon>
        <taxon>Insecta</taxon>
        <taxon>Pterygota</taxon>
        <taxon>Neoptera</taxon>
        <taxon>Endopterygota</taxon>
        <taxon>Coleoptera</taxon>
        <taxon>Polyphaga</taxon>
        <taxon>Cucujiformia</taxon>
        <taxon>Chrysomeloidea</taxon>
        <taxon>Cerambycidae</taxon>
        <taxon>Lamiinae</taxon>
        <taxon>Acanthocinini</taxon>
        <taxon>Exocentrus</taxon>
    </lineage>
</organism>
<sequence>MFAHLDISKWNVVGFAAFVVWLSWYVVDFSTKSREHYEKVFAEFNEWREKRGVMTINEESKYSMLKATIKVYKNTVIGKYSKLTAYLKSESRGYKQKKSCNIGKSAH</sequence>
<gene>
    <name evidence="2" type="ORF">NQ315_012324</name>
</gene>
<dbReference type="Proteomes" id="UP001159042">
    <property type="component" value="Unassembled WGS sequence"/>
</dbReference>
<keyword evidence="3" id="KW-1185">Reference proteome</keyword>
<keyword evidence="1" id="KW-0472">Membrane</keyword>
<comment type="caution">
    <text evidence="2">The sequence shown here is derived from an EMBL/GenBank/DDBJ whole genome shotgun (WGS) entry which is preliminary data.</text>
</comment>
<name>A0AAV8VCM7_9CUCU</name>
<evidence type="ECO:0000313" key="2">
    <source>
        <dbReference type="EMBL" id="KAJ8911910.1"/>
    </source>
</evidence>
<feature type="transmembrane region" description="Helical" evidence="1">
    <location>
        <begin position="12"/>
        <end position="29"/>
    </location>
</feature>
<evidence type="ECO:0000313" key="3">
    <source>
        <dbReference type="Proteomes" id="UP001159042"/>
    </source>
</evidence>
<evidence type="ECO:0000256" key="1">
    <source>
        <dbReference type="SAM" id="Phobius"/>
    </source>
</evidence>
<accession>A0AAV8VCM7</accession>